<evidence type="ECO:0000313" key="7">
    <source>
        <dbReference type="Proteomes" id="UP001596298"/>
    </source>
</evidence>
<dbReference type="CDD" id="cd02440">
    <property type="entry name" value="AdoMet_MTases"/>
    <property type="match status" value="1"/>
</dbReference>
<proteinExistence type="inferred from homology"/>
<dbReference type="EC" id="2.1.1.-" evidence="6"/>
<dbReference type="EMBL" id="JBHSWH010000001">
    <property type="protein sequence ID" value="MFC6707810.1"/>
    <property type="molecule type" value="Genomic_DNA"/>
</dbReference>
<sequence>MTLGIGEISDRIFGTDVPFAVRAYDGSRGGNPDAVVTIDISNERALRYLVTAPGELGLARAYIMGDLLVEGIDPGDPYEFLSLFLDGFAVKRPSAAELVDITRSLGLKSFRMPALPSQEAVPQWRRTVEGLRHSRKRDAEAIHHHYDVSNEFYELVLGPTMAYTCACYPDAGATLEQAQEHKFDLVCKKLGLRPGMRLLDIGCGWGGMVKHAVTNYGVTALGVTLSAEQASWAQQSLKVHGLDDRAEVRHGDYRDITETGFDAVSSIGLTEHIGVKNYPSYFKFNYDKLKVGGRMLNHSITRPDNKAPALTRGGFINRYVFPDGEITGVGTIISAMEDEGFEVRHSEDLREHYARTTREWCKNLSANWDECVRDAGAQTSRVWGLYLAGSSIGFERNHIQLHQALGEKIAPDGKAAYPLRPDFGV</sequence>
<dbReference type="Gene3D" id="3.40.50.150">
    <property type="entry name" value="Vaccinia Virus protein VP39"/>
    <property type="match status" value="1"/>
</dbReference>
<reference evidence="7" key="1">
    <citation type="journal article" date="2019" name="Int. J. Syst. Evol. Microbiol.">
        <title>The Global Catalogue of Microorganisms (GCM) 10K type strain sequencing project: providing services to taxonomists for standard genome sequencing and annotation.</title>
        <authorList>
            <consortium name="The Broad Institute Genomics Platform"/>
            <consortium name="The Broad Institute Genome Sequencing Center for Infectious Disease"/>
            <person name="Wu L."/>
            <person name="Ma J."/>
        </authorList>
    </citation>
    <scope>NUCLEOTIDE SEQUENCE [LARGE SCALE GENOMIC DNA]</scope>
    <source>
        <strain evidence="7">CCUG 58127</strain>
    </source>
</reference>
<evidence type="ECO:0000256" key="2">
    <source>
        <dbReference type="ARBA" id="ARBA00022603"/>
    </source>
</evidence>
<dbReference type="Proteomes" id="UP001596298">
    <property type="component" value="Unassembled WGS sequence"/>
</dbReference>
<keyword evidence="4" id="KW-0949">S-adenosyl-L-methionine</keyword>
<evidence type="ECO:0000256" key="4">
    <source>
        <dbReference type="ARBA" id="ARBA00022691"/>
    </source>
</evidence>
<keyword evidence="3 6" id="KW-0808">Transferase</keyword>
<dbReference type="InterPro" id="IPR050723">
    <property type="entry name" value="CFA/CMAS"/>
</dbReference>
<dbReference type="GO" id="GO:0032259">
    <property type="term" value="P:methylation"/>
    <property type="evidence" value="ECO:0007669"/>
    <property type="project" value="UniProtKB-KW"/>
</dbReference>
<protein>
    <submittedName>
        <fullName evidence="6">Class I SAM-dependent methyltransferase</fullName>
        <ecNumber evidence="6">2.1.1.-</ecNumber>
    </submittedName>
</protein>
<organism evidence="6 7">
    <name type="scientific">Flexivirga alba</name>
    <dbReference type="NCBI Taxonomy" id="702742"/>
    <lineage>
        <taxon>Bacteria</taxon>
        <taxon>Bacillati</taxon>
        <taxon>Actinomycetota</taxon>
        <taxon>Actinomycetes</taxon>
        <taxon>Micrococcales</taxon>
        <taxon>Dermacoccaceae</taxon>
        <taxon>Flexivirga</taxon>
    </lineage>
</organism>
<evidence type="ECO:0000256" key="3">
    <source>
        <dbReference type="ARBA" id="ARBA00022679"/>
    </source>
</evidence>
<evidence type="ECO:0000256" key="1">
    <source>
        <dbReference type="ARBA" id="ARBA00010815"/>
    </source>
</evidence>
<comment type="similarity">
    <text evidence="1">Belongs to the CFA/CMAS family.</text>
</comment>
<accession>A0ABW2ALZ0</accession>
<evidence type="ECO:0000313" key="6">
    <source>
        <dbReference type="EMBL" id="MFC6707810.1"/>
    </source>
</evidence>
<dbReference type="RefSeq" id="WP_382404471.1">
    <property type="nucleotide sequence ID" value="NZ_JBHSWH010000001.1"/>
</dbReference>
<keyword evidence="2 6" id="KW-0489">Methyltransferase</keyword>
<dbReference type="SUPFAM" id="SSF53335">
    <property type="entry name" value="S-adenosyl-L-methionine-dependent methyltransferases"/>
    <property type="match status" value="1"/>
</dbReference>
<dbReference type="Pfam" id="PF02353">
    <property type="entry name" value="CMAS"/>
    <property type="match status" value="1"/>
</dbReference>
<dbReference type="PIRSF" id="PIRSF003085">
    <property type="entry name" value="CMAS"/>
    <property type="match status" value="1"/>
</dbReference>
<dbReference type="PANTHER" id="PTHR43667">
    <property type="entry name" value="CYCLOPROPANE-FATTY-ACYL-PHOSPHOLIPID SYNTHASE"/>
    <property type="match status" value="1"/>
</dbReference>
<name>A0ABW2ALZ0_9MICO</name>
<evidence type="ECO:0000256" key="5">
    <source>
        <dbReference type="ARBA" id="ARBA00023098"/>
    </source>
</evidence>
<dbReference type="InterPro" id="IPR029063">
    <property type="entry name" value="SAM-dependent_MTases_sf"/>
</dbReference>
<dbReference type="PANTHER" id="PTHR43667:SF1">
    <property type="entry name" value="CYCLOPROPANE-FATTY-ACYL-PHOSPHOLIPID SYNTHASE"/>
    <property type="match status" value="1"/>
</dbReference>
<dbReference type="GO" id="GO:0008168">
    <property type="term" value="F:methyltransferase activity"/>
    <property type="evidence" value="ECO:0007669"/>
    <property type="project" value="UniProtKB-KW"/>
</dbReference>
<comment type="caution">
    <text evidence="6">The sequence shown here is derived from an EMBL/GenBank/DDBJ whole genome shotgun (WGS) entry which is preliminary data.</text>
</comment>
<keyword evidence="7" id="KW-1185">Reference proteome</keyword>
<keyword evidence="5" id="KW-0443">Lipid metabolism</keyword>
<gene>
    <name evidence="6" type="ORF">ACFQDH_21885</name>
</gene>
<dbReference type="InterPro" id="IPR003333">
    <property type="entry name" value="CMAS"/>
</dbReference>